<sequence length="155" mass="16339">MCSVCLKSEELVERQKVLSVAQVSEWRTNLTAGGGDPWTLQIKAAGSSLPTDSMLPMELPSLRVGLTLASVSMRVMKRTCLDVVPRSTDLTVGAGEPCTLHIKAAGSPLPTKRILPMDSPSLRVGLTLASGAVVLGMGWGEVNAKRSVTCTFGNS</sequence>
<keyword evidence="2" id="KW-1185">Reference proteome</keyword>
<gene>
    <name evidence="1" type="ORF">E2C01_049232</name>
</gene>
<evidence type="ECO:0000313" key="2">
    <source>
        <dbReference type="Proteomes" id="UP000324222"/>
    </source>
</evidence>
<proteinExistence type="predicted"/>
<dbReference type="Proteomes" id="UP000324222">
    <property type="component" value="Unassembled WGS sequence"/>
</dbReference>
<protein>
    <submittedName>
        <fullName evidence="1">Uncharacterized protein</fullName>
    </submittedName>
</protein>
<accession>A0A5B7G532</accession>
<organism evidence="1 2">
    <name type="scientific">Portunus trituberculatus</name>
    <name type="common">Swimming crab</name>
    <name type="synonym">Neptunus trituberculatus</name>
    <dbReference type="NCBI Taxonomy" id="210409"/>
    <lineage>
        <taxon>Eukaryota</taxon>
        <taxon>Metazoa</taxon>
        <taxon>Ecdysozoa</taxon>
        <taxon>Arthropoda</taxon>
        <taxon>Crustacea</taxon>
        <taxon>Multicrustacea</taxon>
        <taxon>Malacostraca</taxon>
        <taxon>Eumalacostraca</taxon>
        <taxon>Eucarida</taxon>
        <taxon>Decapoda</taxon>
        <taxon>Pleocyemata</taxon>
        <taxon>Brachyura</taxon>
        <taxon>Eubrachyura</taxon>
        <taxon>Portunoidea</taxon>
        <taxon>Portunidae</taxon>
        <taxon>Portuninae</taxon>
        <taxon>Portunus</taxon>
    </lineage>
</organism>
<reference evidence="1 2" key="1">
    <citation type="submission" date="2019-05" db="EMBL/GenBank/DDBJ databases">
        <title>Another draft genome of Portunus trituberculatus and its Hox gene families provides insights of decapod evolution.</title>
        <authorList>
            <person name="Jeong J.-H."/>
            <person name="Song I."/>
            <person name="Kim S."/>
            <person name="Choi T."/>
            <person name="Kim D."/>
            <person name="Ryu S."/>
            <person name="Kim W."/>
        </authorList>
    </citation>
    <scope>NUCLEOTIDE SEQUENCE [LARGE SCALE GENOMIC DNA]</scope>
    <source>
        <tissue evidence="1">Muscle</tissue>
    </source>
</reference>
<dbReference type="EMBL" id="VSRR010013061">
    <property type="protein sequence ID" value="MPC55300.1"/>
    <property type="molecule type" value="Genomic_DNA"/>
</dbReference>
<evidence type="ECO:0000313" key="1">
    <source>
        <dbReference type="EMBL" id="MPC55300.1"/>
    </source>
</evidence>
<dbReference type="AlphaFoldDB" id="A0A5B7G532"/>
<comment type="caution">
    <text evidence="1">The sequence shown here is derived from an EMBL/GenBank/DDBJ whole genome shotgun (WGS) entry which is preliminary data.</text>
</comment>
<name>A0A5B7G532_PORTR</name>